<reference evidence="3 4" key="3">
    <citation type="submission" date="2023-06" db="EMBL/GenBank/DDBJ databases">
        <authorList>
            <person name="Zeman M."/>
            <person name="Kubasova T."/>
            <person name="Jahodarova E."/>
            <person name="Nykrynova M."/>
            <person name="Rychlik I."/>
        </authorList>
    </citation>
    <scope>NUCLEOTIDE SEQUENCE [LARGE SCALE GENOMIC DNA]</scope>
    <source>
        <strain evidence="3 4">ET39</strain>
    </source>
</reference>
<feature type="transmembrane region" description="Helical" evidence="1">
    <location>
        <begin position="136"/>
        <end position="153"/>
    </location>
</feature>
<organism evidence="3 4">
    <name type="scientific">Amedibacillus dolichus</name>
    <dbReference type="NCBI Taxonomy" id="31971"/>
    <lineage>
        <taxon>Bacteria</taxon>
        <taxon>Bacillati</taxon>
        <taxon>Bacillota</taxon>
        <taxon>Erysipelotrichia</taxon>
        <taxon>Erysipelotrichales</taxon>
        <taxon>Erysipelotrichaceae</taxon>
        <taxon>Amedibacillus</taxon>
    </lineage>
</organism>
<evidence type="ECO:0000256" key="1">
    <source>
        <dbReference type="SAM" id="Phobius"/>
    </source>
</evidence>
<dbReference type="RefSeq" id="WP_289608149.1">
    <property type="nucleotide sequence ID" value="NZ_JAUDCG010000039.1"/>
</dbReference>
<feature type="domain" description="Phosphatidic acid phosphatase type 2/haloperoxidase" evidence="2">
    <location>
        <begin position="131"/>
        <end position="208"/>
    </location>
</feature>
<protein>
    <submittedName>
        <fullName evidence="3">Phosphatase PAP2 family protein</fullName>
    </submittedName>
</protein>
<evidence type="ECO:0000259" key="2">
    <source>
        <dbReference type="Pfam" id="PF01569"/>
    </source>
</evidence>
<keyword evidence="1" id="KW-0472">Membrane</keyword>
<evidence type="ECO:0000313" key="4">
    <source>
        <dbReference type="Proteomes" id="UP001529340"/>
    </source>
</evidence>
<dbReference type="Gene3D" id="1.20.144.10">
    <property type="entry name" value="Phosphatidic acid phosphatase type 2/haloperoxidase"/>
    <property type="match status" value="1"/>
</dbReference>
<keyword evidence="1" id="KW-1133">Transmembrane helix</keyword>
<proteinExistence type="predicted"/>
<reference evidence="4" key="2">
    <citation type="submission" date="2023-06" db="EMBL/GenBank/DDBJ databases">
        <title>Identification and characterization of horizontal gene transfer across gut microbiota members of farm animals based on homology search.</title>
        <authorList>
            <person name="Zeman M."/>
            <person name="Kubasova T."/>
            <person name="Jahodarova E."/>
            <person name="Nykrynova M."/>
            <person name="Rychlik I."/>
        </authorList>
    </citation>
    <scope>NUCLEOTIDE SEQUENCE [LARGE SCALE GENOMIC DNA]</scope>
    <source>
        <strain evidence="4">ET39</strain>
    </source>
</reference>
<feature type="transmembrane region" description="Helical" evidence="1">
    <location>
        <begin position="83"/>
        <end position="101"/>
    </location>
</feature>
<feature type="transmembrane region" description="Helical" evidence="1">
    <location>
        <begin position="53"/>
        <end position="74"/>
    </location>
</feature>
<dbReference type="SUPFAM" id="SSF48317">
    <property type="entry name" value="Acid phosphatase/Vanadium-dependent haloperoxidase"/>
    <property type="match status" value="1"/>
</dbReference>
<dbReference type="InterPro" id="IPR000326">
    <property type="entry name" value="PAP2/HPO"/>
</dbReference>
<comment type="caution">
    <text evidence="3">The sequence shown here is derived from an EMBL/GenBank/DDBJ whole genome shotgun (WGS) entry which is preliminary data.</text>
</comment>
<reference evidence="3 4" key="1">
    <citation type="submission" date="2023-06" db="EMBL/GenBank/DDBJ databases">
        <title>Identification and characterization of horizontal gene transfer across gut microbiota members of farm animals based on homology search.</title>
        <authorList>
            <person name="Schwarzerova J."/>
            <person name="Nykrynova M."/>
            <person name="Jureckova K."/>
            <person name="Cejkova D."/>
            <person name="Rychlik I."/>
        </authorList>
    </citation>
    <scope>NUCLEOTIDE SEQUENCE [LARGE SCALE GENOMIC DNA]</scope>
    <source>
        <strain evidence="3 4">ET39</strain>
    </source>
</reference>
<accession>A0ABT7UDK2</accession>
<feature type="transmembrane region" description="Helical" evidence="1">
    <location>
        <begin position="20"/>
        <end position="41"/>
    </location>
</feature>
<feature type="transmembrane region" description="Helical" evidence="1">
    <location>
        <begin position="184"/>
        <end position="204"/>
    </location>
</feature>
<dbReference type="Pfam" id="PF01569">
    <property type="entry name" value="PAP2"/>
    <property type="match status" value="1"/>
</dbReference>
<keyword evidence="4" id="KW-1185">Reference proteome</keyword>
<dbReference type="EMBL" id="JAUDCG010000039">
    <property type="protein sequence ID" value="MDM8157703.1"/>
    <property type="molecule type" value="Genomic_DNA"/>
</dbReference>
<gene>
    <name evidence="3" type="ORF">QUV96_08640</name>
</gene>
<keyword evidence="1" id="KW-0812">Transmembrane</keyword>
<dbReference type="InterPro" id="IPR036938">
    <property type="entry name" value="PAP2/HPO_sf"/>
</dbReference>
<dbReference type="Proteomes" id="UP001529340">
    <property type="component" value="Unassembled WGS sequence"/>
</dbReference>
<name>A0ABT7UDK2_9FIRM</name>
<feature type="transmembrane region" description="Helical" evidence="1">
    <location>
        <begin position="160"/>
        <end position="178"/>
    </location>
</feature>
<evidence type="ECO:0000313" key="3">
    <source>
        <dbReference type="EMBL" id="MDM8157703.1"/>
    </source>
</evidence>
<sequence>MKQLFSWVKEHPYSLWLLYYIPYLICFVLLEHFAVPVFIIHTPIDDQIPFNEYFILPYLLWFPFMFGSLLYFLIKDKRSFQDLCFFMFSGMTVSLLTYLVLPNGLDLRVDFSVNNIFAWMVSLIQNVDDSANVCPSIHVASTFSIMLVILRYSKFRHPSWTKLGTSLIAISIILSTMFLKQHSIIDVIAGLALSGILYFVTYRLNWRRLFYSTKLHFLAD</sequence>